<gene>
    <name evidence="4" type="ORF">OVN521_LOCUS13668</name>
</gene>
<feature type="domain" description="IC97/Casc1 N-terminal" evidence="3">
    <location>
        <begin position="91"/>
        <end position="288"/>
    </location>
</feature>
<dbReference type="PANTHER" id="PTHR20929:SF11">
    <property type="entry name" value="DYNEIN AXONEMAL INTERMEDIATE CHAIN 7"/>
    <property type="match status" value="1"/>
</dbReference>
<feature type="compositionally biased region" description="Basic and acidic residues" evidence="2">
    <location>
        <begin position="371"/>
        <end position="386"/>
    </location>
</feature>
<organism evidence="4 5">
    <name type="scientific">Rotaria magnacalcarata</name>
    <dbReference type="NCBI Taxonomy" id="392030"/>
    <lineage>
        <taxon>Eukaryota</taxon>
        <taxon>Metazoa</taxon>
        <taxon>Spiralia</taxon>
        <taxon>Gnathifera</taxon>
        <taxon>Rotifera</taxon>
        <taxon>Eurotatoria</taxon>
        <taxon>Bdelloidea</taxon>
        <taxon>Philodinida</taxon>
        <taxon>Philodinidae</taxon>
        <taxon>Rotaria</taxon>
    </lineage>
</organism>
<feature type="region of interest" description="Disordered" evidence="2">
    <location>
        <begin position="367"/>
        <end position="389"/>
    </location>
</feature>
<dbReference type="EMBL" id="CAJOBG010002010">
    <property type="protein sequence ID" value="CAF3976319.1"/>
    <property type="molecule type" value="Genomic_DNA"/>
</dbReference>
<dbReference type="GO" id="GO:0008017">
    <property type="term" value="F:microtubule binding"/>
    <property type="evidence" value="ECO:0007669"/>
    <property type="project" value="TreeGrafter"/>
</dbReference>
<feature type="compositionally biased region" description="Basic and acidic residues" evidence="2">
    <location>
        <begin position="70"/>
        <end position="86"/>
    </location>
</feature>
<evidence type="ECO:0000313" key="4">
    <source>
        <dbReference type="EMBL" id="CAF3976319.1"/>
    </source>
</evidence>
<feature type="region of interest" description="Disordered" evidence="2">
    <location>
        <begin position="401"/>
        <end position="458"/>
    </location>
</feature>
<evidence type="ECO:0000259" key="3">
    <source>
        <dbReference type="Pfam" id="PF15927"/>
    </source>
</evidence>
<name>A0A819M8K8_9BILA</name>
<dbReference type="GO" id="GO:0048487">
    <property type="term" value="F:beta-tubulin binding"/>
    <property type="evidence" value="ECO:0007669"/>
    <property type="project" value="TreeGrafter"/>
</dbReference>
<evidence type="ECO:0000256" key="1">
    <source>
        <dbReference type="ARBA" id="ARBA00024332"/>
    </source>
</evidence>
<feature type="compositionally biased region" description="Polar residues" evidence="2">
    <location>
        <begin position="10"/>
        <end position="32"/>
    </location>
</feature>
<reference evidence="4" key="1">
    <citation type="submission" date="2021-02" db="EMBL/GenBank/DDBJ databases">
        <authorList>
            <person name="Nowell W R."/>
        </authorList>
    </citation>
    <scope>NUCLEOTIDE SEQUENCE</scope>
</reference>
<dbReference type="Proteomes" id="UP000663866">
    <property type="component" value="Unassembled WGS sequence"/>
</dbReference>
<sequence length="474" mass="55244">MLRSKKTNKIKNQSLKIPTSINPSDVTSTNRIVSKKPKLNKTYPTETLKGKEKTNKSATPSNKSAKAKKKKEEEERKRKEEGNDHHVLFLDEEAQQRAELAEKERLENEKRLAEEKSNVAKEINELRRRELSEFYEFILPRQQDVTRILERQREDFKWKRVMQCDGTPDPTILPEINTFISLWRDEKQRIDVEYTMKQTNLVLALIRELNYVINSIPNGSPELEHVSTYKKTIQELEDTLHLKWRHAVHSTMLKASDLQDLETNNLQYTAENDNTTICIWGNLSHNPRIKGYQFDKYSFGFDLPKPLSLANIAIIGFFLKYDYYSERSLLAKCRVKINEYNYGIYYFQFFPSKNLIIFELDPIPEPYIDESEQKPAESNDPEKDLFDASLPPELRKLMEETKQREDEAAAAAAAAEAEANRENTMTDRSATQVLSDEAHDGKNLTQTSLERQKSKDEKLLNGRIEMNIIQHHDV</sequence>
<evidence type="ECO:0000313" key="5">
    <source>
        <dbReference type="Proteomes" id="UP000663866"/>
    </source>
</evidence>
<evidence type="ECO:0000256" key="2">
    <source>
        <dbReference type="SAM" id="MobiDB-lite"/>
    </source>
</evidence>
<dbReference type="InterPro" id="IPR031826">
    <property type="entry name" value="IC97/Casc1_N"/>
</dbReference>
<comment type="similarity">
    <text evidence="1">Belongs to the DNAI7 family.</text>
</comment>
<dbReference type="GO" id="GO:0005930">
    <property type="term" value="C:axoneme"/>
    <property type="evidence" value="ECO:0007669"/>
    <property type="project" value="TreeGrafter"/>
</dbReference>
<dbReference type="PANTHER" id="PTHR20929">
    <property type="entry name" value="LUNG ADENOMA SUSCEPTIBILITY 1-RELATED"/>
    <property type="match status" value="1"/>
</dbReference>
<dbReference type="AlphaFoldDB" id="A0A819M8K8"/>
<dbReference type="PRINTS" id="PR02043">
    <property type="entry name" value="CANCERSCCP1"/>
</dbReference>
<accession>A0A819M8K8</accession>
<comment type="caution">
    <text evidence="4">The sequence shown here is derived from an EMBL/GenBank/DDBJ whole genome shotgun (WGS) entry which is preliminary data.</text>
</comment>
<dbReference type="InterPro" id="IPR023247">
    <property type="entry name" value="IC97/Dnai7-like"/>
</dbReference>
<feature type="region of interest" description="Disordered" evidence="2">
    <location>
        <begin position="1"/>
        <end position="86"/>
    </location>
</feature>
<keyword evidence="5" id="KW-1185">Reference proteome</keyword>
<dbReference type="Pfam" id="PF15927">
    <property type="entry name" value="Casc1_N"/>
    <property type="match status" value="1"/>
</dbReference>
<proteinExistence type="inferred from homology"/>
<protein>
    <recommendedName>
        <fullName evidence="3">IC97/Casc1 N-terminal domain-containing protein</fullName>
    </recommendedName>
</protein>